<comment type="caution">
    <text evidence="1">The sequence shown here is derived from an EMBL/GenBank/DDBJ whole genome shotgun (WGS) entry which is preliminary data.</text>
</comment>
<evidence type="ECO:0000313" key="1">
    <source>
        <dbReference type="EMBL" id="KAJ7013535.1"/>
    </source>
</evidence>
<name>A0AAD6WHZ5_9ROSI</name>
<reference evidence="1 2" key="1">
    <citation type="journal article" date="2023" name="Mol. Ecol. Resour.">
        <title>Chromosome-level genome assembly of a triploid poplar Populus alba 'Berolinensis'.</title>
        <authorList>
            <person name="Chen S."/>
            <person name="Yu Y."/>
            <person name="Wang X."/>
            <person name="Wang S."/>
            <person name="Zhang T."/>
            <person name="Zhou Y."/>
            <person name="He R."/>
            <person name="Meng N."/>
            <person name="Wang Y."/>
            <person name="Liu W."/>
            <person name="Liu Z."/>
            <person name="Liu J."/>
            <person name="Guo Q."/>
            <person name="Huang H."/>
            <person name="Sederoff R.R."/>
            <person name="Wang G."/>
            <person name="Qu G."/>
            <person name="Chen S."/>
        </authorList>
    </citation>
    <scope>NUCLEOTIDE SEQUENCE [LARGE SCALE GENOMIC DNA]</scope>
    <source>
        <strain evidence="1">SC-2020</strain>
    </source>
</reference>
<sequence>MVILIKHCFRVIKAVINYLNQLGAKEFSNFIIECNLLEYPLIGHRYTGFTGQSKSHIDRAFATLDF</sequence>
<evidence type="ECO:0000313" key="2">
    <source>
        <dbReference type="Proteomes" id="UP001164929"/>
    </source>
</evidence>
<dbReference type="AlphaFoldDB" id="A0AAD6WHZ5"/>
<proteinExistence type="predicted"/>
<keyword evidence="2" id="KW-1185">Reference proteome</keyword>
<protein>
    <submittedName>
        <fullName evidence="1">Uncharacterized protein</fullName>
    </submittedName>
</protein>
<dbReference type="EMBL" id="JAQIZT010000001">
    <property type="protein sequence ID" value="KAJ7013535.1"/>
    <property type="molecule type" value="Genomic_DNA"/>
</dbReference>
<dbReference type="Proteomes" id="UP001164929">
    <property type="component" value="Chromosome 1"/>
</dbReference>
<gene>
    <name evidence="1" type="ORF">NC653_003255</name>
</gene>
<accession>A0AAD6WHZ5</accession>
<organism evidence="1 2">
    <name type="scientific">Populus alba x Populus x berolinensis</name>
    <dbReference type="NCBI Taxonomy" id="444605"/>
    <lineage>
        <taxon>Eukaryota</taxon>
        <taxon>Viridiplantae</taxon>
        <taxon>Streptophyta</taxon>
        <taxon>Embryophyta</taxon>
        <taxon>Tracheophyta</taxon>
        <taxon>Spermatophyta</taxon>
        <taxon>Magnoliopsida</taxon>
        <taxon>eudicotyledons</taxon>
        <taxon>Gunneridae</taxon>
        <taxon>Pentapetalae</taxon>
        <taxon>rosids</taxon>
        <taxon>fabids</taxon>
        <taxon>Malpighiales</taxon>
        <taxon>Salicaceae</taxon>
        <taxon>Saliceae</taxon>
        <taxon>Populus</taxon>
    </lineage>
</organism>